<sequence length="547" mass="61042">MKGDDDCPPAGSRVSLRGIERMVSATDGVSTKLAHSMLVRGDTAKLLRFLPTAVLNTFNMHPRMRALQVRDQLFTAEIQAPVTSEDLAKLLRVRMLSPADYGDGTPSSWQAFVEKECSIGFDRYSQLPFCLTVWMAKRKDYARFMLFSDQYMSDGFSGLVVLNCVLEQVSILARAKQQLPTIPTVTELPLHPSLYRMWLKKITWAKPLLKGTNALFGRRIFRGNVHKFTPLLPARKDQHDFAIPPLTNSTMALFADGEPTCMQAALVRCKKEGVTLKGVLIVVVLLALYRLRNGKEQRGRFNPFRVMLDVDCNMRPHVQCPAHDYQVGLFTATTELNWLTSEGVDMMASRFWDVAGRATREIDTNLKNTLMMALPTITADRKLNAQMDVSFLRNVRVAHSITSDVGVAEVIRYPFERYHALTSWSDTQSQSSFPSQEQSGQLIPSSEEDEGELMTRPRSLESTASTSPDGLLIDSLHVYKALPHLAASATIFLSAVNAFGYSIAHKVEPGIGKKLFTSLVLICESLGSIGRDETLMDVLDRLDDDQG</sequence>
<name>A0AAV1UUH9_9STRA</name>
<protein>
    <submittedName>
        <fullName evidence="2">Uncharacterized protein</fullName>
    </submittedName>
</protein>
<feature type="compositionally biased region" description="Low complexity" evidence="1">
    <location>
        <begin position="428"/>
        <end position="441"/>
    </location>
</feature>
<proteinExistence type="predicted"/>
<comment type="caution">
    <text evidence="2">The sequence shown here is derived from an EMBL/GenBank/DDBJ whole genome shotgun (WGS) entry which is preliminary data.</text>
</comment>
<accession>A0AAV1UUH9</accession>
<reference evidence="2" key="1">
    <citation type="submission" date="2024-01" db="EMBL/GenBank/DDBJ databases">
        <authorList>
            <person name="Webb A."/>
        </authorList>
    </citation>
    <scope>NUCLEOTIDE SEQUENCE</scope>
    <source>
        <strain evidence="2">Pm1</strain>
    </source>
</reference>
<feature type="region of interest" description="Disordered" evidence="1">
    <location>
        <begin position="427"/>
        <end position="466"/>
    </location>
</feature>
<dbReference type="InterPro" id="IPR052058">
    <property type="entry name" value="Alcohol_O-acetyltransferase"/>
</dbReference>
<evidence type="ECO:0000313" key="3">
    <source>
        <dbReference type="Proteomes" id="UP001162060"/>
    </source>
</evidence>
<evidence type="ECO:0000313" key="2">
    <source>
        <dbReference type="EMBL" id="CAK7938349.1"/>
    </source>
</evidence>
<dbReference type="PANTHER" id="PTHR28037:SF1">
    <property type="entry name" value="ALCOHOL O-ACETYLTRANSFERASE 1-RELATED"/>
    <property type="match status" value="1"/>
</dbReference>
<dbReference type="EMBL" id="CAKLBY020000229">
    <property type="protein sequence ID" value="CAK7938349.1"/>
    <property type="molecule type" value="Genomic_DNA"/>
</dbReference>
<organism evidence="2 3">
    <name type="scientific">Peronospora matthiolae</name>
    <dbReference type="NCBI Taxonomy" id="2874970"/>
    <lineage>
        <taxon>Eukaryota</taxon>
        <taxon>Sar</taxon>
        <taxon>Stramenopiles</taxon>
        <taxon>Oomycota</taxon>
        <taxon>Peronosporomycetes</taxon>
        <taxon>Peronosporales</taxon>
        <taxon>Peronosporaceae</taxon>
        <taxon>Peronospora</taxon>
    </lineage>
</organism>
<gene>
    <name evidence="2" type="ORF">PM001_LOCUS23499</name>
</gene>
<evidence type="ECO:0000256" key="1">
    <source>
        <dbReference type="SAM" id="MobiDB-lite"/>
    </source>
</evidence>
<dbReference type="AlphaFoldDB" id="A0AAV1UUH9"/>
<dbReference type="PANTHER" id="PTHR28037">
    <property type="entry name" value="ALCOHOL O-ACETYLTRANSFERASE 1-RELATED"/>
    <property type="match status" value="1"/>
</dbReference>
<dbReference type="Proteomes" id="UP001162060">
    <property type="component" value="Unassembled WGS sequence"/>
</dbReference>